<dbReference type="EMBL" id="CP017717">
    <property type="protein sequence ID" value="AQZ70926.1"/>
    <property type="molecule type" value="Genomic_DNA"/>
</dbReference>
<gene>
    <name evidence="2" type="ORF">BKM31_36515</name>
</gene>
<accession>A0A1V0AL25</accession>
<dbReference type="KEGG" id="noa:BKM31_36515"/>
<proteinExistence type="predicted"/>
<evidence type="ECO:0000256" key="1">
    <source>
        <dbReference type="SAM" id="MobiDB-lite"/>
    </source>
</evidence>
<dbReference type="AlphaFoldDB" id="A0A1V0AL25"/>
<evidence type="ECO:0000313" key="2">
    <source>
        <dbReference type="EMBL" id="AQZ70926.1"/>
    </source>
</evidence>
<keyword evidence="3" id="KW-1185">Reference proteome</keyword>
<organism evidence="2 3">
    <name type="scientific">[Actinomadura] parvosata subsp. kistnae</name>
    <dbReference type="NCBI Taxonomy" id="1909395"/>
    <lineage>
        <taxon>Bacteria</taxon>
        <taxon>Bacillati</taxon>
        <taxon>Actinomycetota</taxon>
        <taxon>Actinomycetes</taxon>
        <taxon>Streptosporangiales</taxon>
        <taxon>Streptosporangiaceae</taxon>
        <taxon>Nonomuraea</taxon>
    </lineage>
</organism>
<dbReference type="Proteomes" id="UP000190797">
    <property type="component" value="Chromosome"/>
</dbReference>
<dbReference type="STRING" id="1909395.BKM31_36515"/>
<protein>
    <submittedName>
        <fullName evidence="2">Uncharacterized protein</fullName>
    </submittedName>
</protein>
<sequence length="122" mass="13980">MYADPPAPRARGRNEAPPPAPTGPDGVQHPWRFNPDYTKLVEAWEEVLPRLETLSTALDKAYSLARSPQTWDAPVGERYVEDIREWRRSLALYRHAVLTAISDAAEDTPRWVRTTDVPQPFW</sequence>
<dbReference type="OrthoDB" id="3534742at2"/>
<name>A0A1V0AL25_9ACTN</name>
<dbReference type="RefSeq" id="WP_080047197.1">
    <property type="nucleotide sequence ID" value="NZ_CP017717.1"/>
</dbReference>
<reference evidence="3" key="1">
    <citation type="journal article" date="2017" name="Med. Chem. Commun.">
        <title>Nonomuraea sp. ATCC 55076 harbours the largest actinomycete chromosome to date and the kistamicin biosynthetic gene cluster.</title>
        <authorList>
            <person name="Nazari B."/>
            <person name="Forneris C.C."/>
            <person name="Gibson M.I."/>
            <person name="Moon K."/>
            <person name="Schramma K.R."/>
            <person name="Seyedsayamdost M.R."/>
        </authorList>
    </citation>
    <scope>NUCLEOTIDE SEQUENCE [LARGE SCALE GENOMIC DNA]</scope>
    <source>
        <strain evidence="3">ATCC 55076</strain>
    </source>
</reference>
<feature type="region of interest" description="Disordered" evidence="1">
    <location>
        <begin position="1"/>
        <end position="31"/>
    </location>
</feature>
<evidence type="ECO:0000313" key="3">
    <source>
        <dbReference type="Proteomes" id="UP000190797"/>
    </source>
</evidence>